<gene>
    <name evidence="4" type="ORF">H6A01_03045</name>
</gene>
<proteinExistence type="predicted"/>
<feature type="domain" description="ABC transporter" evidence="3">
    <location>
        <begin position="14"/>
        <end position="255"/>
    </location>
</feature>
<keyword evidence="2 4" id="KW-0067">ATP-binding</keyword>
<evidence type="ECO:0000313" key="5">
    <source>
        <dbReference type="Proteomes" id="UP000707138"/>
    </source>
</evidence>
<dbReference type="EMBL" id="JACJLA010000004">
    <property type="protein sequence ID" value="MBM6912308.1"/>
    <property type="molecule type" value="Genomic_DNA"/>
</dbReference>
<dbReference type="InterPro" id="IPR003593">
    <property type="entry name" value="AAA+_ATPase"/>
</dbReference>
<dbReference type="Proteomes" id="UP000707138">
    <property type="component" value="Unassembled WGS sequence"/>
</dbReference>
<evidence type="ECO:0000256" key="1">
    <source>
        <dbReference type="ARBA" id="ARBA00022741"/>
    </source>
</evidence>
<dbReference type="PANTHER" id="PTHR43158">
    <property type="entry name" value="SKFA PEPTIDE EXPORT ATP-BINDING PROTEIN SKFE"/>
    <property type="match status" value="1"/>
</dbReference>
<dbReference type="PANTHER" id="PTHR43158:SF2">
    <property type="entry name" value="SKFA PEPTIDE EXPORT ATP-BINDING PROTEIN SKFE"/>
    <property type="match status" value="1"/>
</dbReference>
<dbReference type="InterPro" id="IPR027417">
    <property type="entry name" value="P-loop_NTPase"/>
</dbReference>
<comment type="caution">
    <text evidence="4">The sequence shown here is derived from an EMBL/GenBank/DDBJ whole genome shotgun (WGS) entry which is preliminary data.</text>
</comment>
<evidence type="ECO:0000313" key="4">
    <source>
        <dbReference type="EMBL" id="MBM6912308.1"/>
    </source>
</evidence>
<dbReference type="PROSITE" id="PS50893">
    <property type="entry name" value="ABC_TRANSPORTER_2"/>
    <property type="match status" value="1"/>
</dbReference>
<dbReference type="SUPFAM" id="SSF52540">
    <property type="entry name" value="P-loop containing nucleoside triphosphate hydrolases"/>
    <property type="match status" value="1"/>
</dbReference>
<dbReference type="Gene3D" id="3.40.50.300">
    <property type="entry name" value="P-loop containing nucleotide triphosphate hydrolases"/>
    <property type="match status" value="1"/>
</dbReference>
<evidence type="ECO:0000256" key="2">
    <source>
        <dbReference type="ARBA" id="ARBA00022840"/>
    </source>
</evidence>
<dbReference type="GO" id="GO:0005524">
    <property type="term" value="F:ATP binding"/>
    <property type="evidence" value="ECO:0007669"/>
    <property type="project" value="UniProtKB-KW"/>
</dbReference>
<accession>A0ABS2GGN8</accession>
<protein>
    <submittedName>
        <fullName evidence="4">ATP-binding cassette domain-containing protein</fullName>
    </submittedName>
</protein>
<keyword evidence="5" id="KW-1185">Reference proteome</keyword>
<organism evidence="4 5">
    <name type="scientific">Veillonella magna</name>
    <dbReference type="NCBI Taxonomy" id="464322"/>
    <lineage>
        <taxon>Bacteria</taxon>
        <taxon>Bacillati</taxon>
        <taxon>Bacillota</taxon>
        <taxon>Negativicutes</taxon>
        <taxon>Veillonellales</taxon>
        <taxon>Veillonellaceae</taxon>
        <taxon>Veillonella</taxon>
    </lineage>
</organism>
<reference evidence="4 5" key="1">
    <citation type="journal article" date="2021" name="Sci. Rep.">
        <title>The distribution of antibiotic resistance genes in chicken gut microbiota commensals.</title>
        <authorList>
            <person name="Juricova H."/>
            <person name="Matiasovicova J."/>
            <person name="Kubasova T."/>
            <person name="Cejkova D."/>
            <person name="Rychlik I."/>
        </authorList>
    </citation>
    <scope>NUCLEOTIDE SEQUENCE [LARGE SCALE GENOMIC DNA]</scope>
    <source>
        <strain evidence="4 5">An537</strain>
    </source>
</reference>
<sequence length="273" mass="30765">MTEKEREQTNELLLSFTDVAYVRGGRHILRRVNWQMRRGENWALLGLNGAGKSTLLGMIPAYTFPSKGELIVLGETFGRYPWQKIKERVGFVSAALHQFAGTLNSETLENVVLSGAYSSIGIYREVTEDDRARAKQLVDEFGLGYVGQNPYGMLSAGEQRRTLLARAVMANPDLLVLDEPCSALDIRAREQFLATLEEKANERTWPPFIYVTHRMEEIMPSVTHVAILDDGELVAKGPKKEILTGERLSALYDVPVKVVWEQDRPWLIVTARS</sequence>
<evidence type="ECO:0000259" key="3">
    <source>
        <dbReference type="PROSITE" id="PS50893"/>
    </source>
</evidence>
<dbReference type="RefSeq" id="WP_205087515.1">
    <property type="nucleotide sequence ID" value="NZ_JACJLA010000004.1"/>
</dbReference>
<dbReference type="SMART" id="SM00382">
    <property type="entry name" value="AAA"/>
    <property type="match status" value="1"/>
</dbReference>
<keyword evidence="1" id="KW-0547">Nucleotide-binding</keyword>
<name>A0ABS2GGN8_9FIRM</name>
<dbReference type="InterPro" id="IPR003439">
    <property type="entry name" value="ABC_transporter-like_ATP-bd"/>
</dbReference>
<dbReference type="Pfam" id="PF00005">
    <property type="entry name" value="ABC_tran"/>
    <property type="match status" value="1"/>
</dbReference>